<dbReference type="GO" id="GO:0000160">
    <property type="term" value="P:phosphorelay signal transduction system"/>
    <property type="evidence" value="ECO:0007669"/>
    <property type="project" value="UniProtKB-KW"/>
</dbReference>
<name>A0AAF0C6W1_9GAMM</name>
<dbReference type="Gene3D" id="2.40.50.1020">
    <property type="entry name" value="LytTr DNA-binding domain"/>
    <property type="match status" value="1"/>
</dbReference>
<dbReference type="KEGG" id="tact:SG35_029140"/>
<dbReference type="RefSeq" id="WP_084693053.1">
    <property type="nucleotide sequence ID" value="NZ_CP059736.1"/>
</dbReference>
<dbReference type="GO" id="GO:0003677">
    <property type="term" value="F:DNA binding"/>
    <property type="evidence" value="ECO:0007669"/>
    <property type="project" value="InterPro"/>
</dbReference>
<protein>
    <submittedName>
        <fullName evidence="3">LytTR family transcriptional regulator</fullName>
    </submittedName>
</protein>
<dbReference type="SMART" id="SM00850">
    <property type="entry name" value="LytTR"/>
    <property type="match status" value="1"/>
</dbReference>
<dbReference type="PROSITE" id="PS50930">
    <property type="entry name" value="HTH_LYTTR"/>
    <property type="match status" value="1"/>
</dbReference>
<accession>A0AAF0C6W1</accession>
<keyword evidence="4" id="KW-1185">Reference proteome</keyword>
<evidence type="ECO:0000259" key="2">
    <source>
        <dbReference type="PROSITE" id="PS50930"/>
    </source>
</evidence>
<feature type="domain" description="HTH LytTR-type" evidence="2">
    <location>
        <begin position="1"/>
        <end position="93"/>
    </location>
</feature>
<dbReference type="Pfam" id="PF04397">
    <property type="entry name" value="LytTR"/>
    <property type="match status" value="1"/>
</dbReference>
<gene>
    <name evidence="3" type="ORF">SG35_029140</name>
</gene>
<dbReference type="EMBL" id="CP059736">
    <property type="protein sequence ID" value="WDE02716.1"/>
    <property type="molecule type" value="Genomic_DNA"/>
</dbReference>
<dbReference type="AlphaFoldDB" id="A0AAF0C6W1"/>
<evidence type="ECO:0000313" key="3">
    <source>
        <dbReference type="EMBL" id="WDE02716.1"/>
    </source>
</evidence>
<evidence type="ECO:0000313" key="4">
    <source>
        <dbReference type="Proteomes" id="UP000032568"/>
    </source>
</evidence>
<evidence type="ECO:0000256" key="1">
    <source>
        <dbReference type="ARBA" id="ARBA00023012"/>
    </source>
</evidence>
<dbReference type="InterPro" id="IPR007492">
    <property type="entry name" value="LytTR_DNA-bd_dom"/>
</dbReference>
<proteinExistence type="predicted"/>
<reference evidence="3 4" key="1">
    <citation type="journal article" date="2015" name="Genome Announc.">
        <title>Draft Genome Sequences of Marine Isolates of Thalassomonas viridans and Thalassomonas actiniarum.</title>
        <authorList>
            <person name="Olonade I."/>
            <person name="van Zyl L.J."/>
            <person name="Trindade M."/>
        </authorList>
    </citation>
    <scope>NUCLEOTIDE SEQUENCE [LARGE SCALE GENOMIC DNA]</scope>
    <source>
        <strain evidence="3 4">A5K-106</strain>
    </source>
</reference>
<organism evidence="3 4">
    <name type="scientific">Thalassomonas actiniarum</name>
    <dbReference type="NCBI Taxonomy" id="485447"/>
    <lineage>
        <taxon>Bacteria</taxon>
        <taxon>Pseudomonadati</taxon>
        <taxon>Pseudomonadota</taxon>
        <taxon>Gammaproteobacteria</taxon>
        <taxon>Alteromonadales</taxon>
        <taxon>Colwelliaceae</taxon>
        <taxon>Thalassomonas</taxon>
    </lineage>
</organism>
<sequence length="93" mass="10277">MEVVAVAHLSCIKGAGNYSELYLKDGSSKLYGKSLTKLSTSFLPNFVRVRKSYILDMALAIKIKTLPGAIYQLVFSSNDIIPVSREKTKALHQ</sequence>
<dbReference type="Proteomes" id="UP000032568">
    <property type="component" value="Chromosome pTact"/>
</dbReference>
<reference evidence="3 4" key="2">
    <citation type="journal article" date="2022" name="Mar. Drugs">
        <title>Bioassay-Guided Fractionation Leads to the Detection of Cholic Acid Generated by the Rare Thalassomonas sp.</title>
        <authorList>
            <person name="Pheiffer F."/>
            <person name="Schneider Y.K."/>
            <person name="Hansen E.H."/>
            <person name="Andersen J.H."/>
            <person name="Isaksson J."/>
            <person name="Busche T."/>
            <person name="R C."/>
            <person name="Kalinowski J."/>
            <person name="Zyl L.V."/>
            <person name="Trindade M."/>
        </authorList>
    </citation>
    <scope>NUCLEOTIDE SEQUENCE [LARGE SCALE GENOMIC DNA]</scope>
    <source>
        <strain evidence="3 4">A5K-106</strain>
    </source>
</reference>
<keyword evidence="1" id="KW-0902">Two-component regulatory system</keyword>